<dbReference type="Proteomes" id="UP000250831">
    <property type="component" value="Unassembled WGS sequence"/>
</dbReference>
<dbReference type="InterPro" id="IPR029058">
    <property type="entry name" value="AB_hydrolase_fold"/>
</dbReference>
<evidence type="ECO:0000313" key="3">
    <source>
        <dbReference type="Proteomes" id="UP000250831"/>
    </source>
</evidence>
<gene>
    <name evidence="2" type="ORF">DCO56_28315</name>
</gene>
<dbReference type="AlphaFoldDB" id="A0A363NKA5"/>
<protein>
    <recommendedName>
        <fullName evidence="4">Alpha/beta hydrolase</fullName>
    </recommendedName>
</protein>
<keyword evidence="3" id="KW-1185">Reference proteome</keyword>
<dbReference type="SUPFAM" id="SSF53474">
    <property type="entry name" value="alpha/beta-Hydrolases"/>
    <property type="match status" value="1"/>
</dbReference>
<organism evidence="2 3">
    <name type="scientific">Sphingobacterium athyrii</name>
    <dbReference type="NCBI Taxonomy" id="2152717"/>
    <lineage>
        <taxon>Bacteria</taxon>
        <taxon>Pseudomonadati</taxon>
        <taxon>Bacteroidota</taxon>
        <taxon>Sphingobacteriia</taxon>
        <taxon>Sphingobacteriales</taxon>
        <taxon>Sphingobacteriaceae</taxon>
        <taxon>Sphingobacterium</taxon>
    </lineage>
</organism>
<dbReference type="RefSeq" id="WP_108637100.1">
    <property type="nucleotide sequence ID" value="NZ_QCXX01000012.1"/>
</dbReference>
<accession>A0A363NKA5</accession>
<comment type="caution">
    <text evidence="2">The sequence shown here is derived from an EMBL/GenBank/DDBJ whole genome shotgun (WGS) entry which is preliminary data.</text>
</comment>
<sequence length="351" mass="39586">MRGQLFYFFLLFLMVSCGITHNVPKDPYPNSFDKPNIVNSFVDQNGNFYPDNWRKTYGAPPKSGDINAYSLMKIATEKGLESQLKSFEKTRMLAVKSKVKAKDRVFIFVHGFNAPSDEVNESYEYMRKLLKLNSNKDEVVKFYWDGLHTTNPFSGAKVWFSATSFSQMAGEFGLRNLLNSIHNKKIVLISHSRGASVVLSALSSATFSESFAKGTLENHNVDVDAAKKLAENGNDITCIMLAPAIGLDDFKIRDMTSGTDSFCSLSKQVKKIHITINNTDVMLKKFVGFLSNKLKATDLGYKADVCNELVKHYPIMKYTDFTGMKSHDFNKYIRNPKFKTMLKAEGIAVNR</sequence>
<feature type="signal peptide" evidence="1">
    <location>
        <begin position="1"/>
        <end position="22"/>
    </location>
</feature>
<dbReference type="InterPro" id="IPR010297">
    <property type="entry name" value="DUF900_hydrolase"/>
</dbReference>
<dbReference type="OrthoDB" id="712730at2"/>
<evidence type="ECO:0000313" key="2">
    <source>
        <dbReference type="EMBL" id="PUV21204.1"/>
    </source>
</evidence>
<dbReference type="PROSITE" id="PS51257">
    <property type="entry name" value="PROKAR_LIPOPROTEIN"/>
    <property type="match status" value="1"/>
</dbReference>
<feature type="chain" id="PRO_5016793013" description="Alpha/beta hydrolase" evidence="1">
    <location>
        <begin position="23"/>
        <end position="351"/>
    </location>
</feature>
<evidence type="ECO:0008006" key="4">
    <source>
        <dbReference type="Google" id="ProtNLM"/>
    </source>
</evidence>
<evidence type="ECO:0000256" key="1">
    <source>
        <dbReference type="SAM" id="SignalP"/>
    </source>
</evidence>
<keyword evidence="1" id="KW-0732">Signal</keyword>
<dbReference type="EMBL" id="QCXX01000012">
    <property type="protein sequence ID" value="PUV21204.1"/>
    <property type="molecule type" value="Genomic_DNA"/>
</dbReference>
<dbReference type="Pfam" id="PF05990">
    <property type="entry name" value="DUF900"/>
    <property type="match status" value="1"/>
</dbReference>
<proteinExistence type="predicted"/>
<reference evidence="2 3" key="1">
    <citation type="submission" date="2018-04" db="EMBL/GenBank/DDBJ databases">
        <title>Sphingobacterium sp. M46 Genome.</title>
        <authorList>
            <person name="Cheng J."/>
            <person name="Li Y."/>
        </authorList>
    </citation>
    <scope>NUCLEOTIDE SEQUENCE [LARGE SCALE GENOMIC DNA]</scope>
    <source>
        <strain evidence="2 3">M46</strain>
    </source>
</reference>
<name>A0A363NKA5_9SPHI</name>